<evidence type="ECO:0000256" key="5">
    <source>
        <dbReference type="ARBA" id="ARBA00023136"/>
    </source>
</evidence>
<evidence type="ECO:0000256" key="3">
    <source>
        <dbReference type="ARBA" id="ARBA00022781"/>
    </source>
</evidence>
<dbReference type="Pfam" id="PF00213">
    <property type="entry name" value="OSCP"/>
    <property type="match status" value="1"/>
</dbReference>
<dbReference type="Proteomes" id="UP000178873">
    <property type="component" value="Unassembled WGS sequence"/>
</dbReference>
<dbReference type="EMBL" id="MHRF01000007">
    <property type="protein sequence ID" value="OHA18298.1"/>
    <property type="molecule type" value="Genomic_DNA"/>
</dbReference>
<comment type="caution">
    <text evidence="7">The sequence shown here is derived from an EMBL/GenBank/DDBJ whole genome shotgun (WGS) entry which is preliminary data.</text>
</comment>
<keyword evidence="2" id="KW-0813">Transport</keyword>
<protein>
    <submittedName>
        <fullName evidence="7">Uncharacterized protein</fullName>
    </submittedName>
</protein>
<keyword evidence="4" id="KW-0406">Ion transport</keyword>
<keyword evidence="3" id="KW-0375">Hydrogen ion transport</keyword>
<dbReference type="InterPro" id="IPR000711">
    <property type="entry name" value="ATPase_OSCP/dsu"/>
</dbReference>
<dbReference type="AlphaFoldDB" id="A0A1G2M339"/>
<keyword evidence="5" id="KW-0472">Membrane</keyword>
<proteinExistence type="predicted"/>
<dbReference type="GO" id="GO:0046933">
    <property type="term" value="F:proton-transporting ATP synthase activity, rotational mechanism"/>
    <property type="evidence" value="ECO:0007669"/>
    <property type="project" value="InterPro"/>
</dbReference>
<evidence type="ECO:0000313" key="7">
    <source>
        <dbReference type="EMBL" id="OHA18298.1"/>
    </source>
</evidence>
<evidence type="ECO:0000313" key="8">
    <source>
        <dbReference type="Proteomes" id="UP000178873"/>
    </source>
</evidence>
<name>A0A1G2M339_9BACT</name>
<gene>
    <name evidence="7" type="ORF">A2664_02445</name>
</gene>
<accession>A0A1G2M339</accession>
<organism evidence="7 8">
    <name type="scientific">Candidatus Taylorbacteria bacterium RIFCSPHIGHO2_01_FULL_46_22b</name>
    <dbReference type="NCBI Taxonomy" id="1802301"/>
    <lineage>
        <taxon>Bacteria</taxon>
        <taxon>Candidatus Tayloriibacteriota</taxon>
    </lineage>
</organism>
<evidence type="ECO:0000256" key="1">
    <source>
        <dbReference type="ARBA" id="ARBA00004370"/>
    </source>
</evidence>
<dbReference type="GO" id="GO:0016020">
    <property type="term" value="C:membrane"/>
    <property type="evidence" value="ECO:0007669"/>
    <property type="project" value="UniProtKB-SubCell"/>
</dbReference>
<evidence type="ECO:0000256" key="6">
    <source>
        <dbReference type="ARBA" id="ARBA00023310"/>
    </source>
</evidence>
<dbReference type="STRING" id="1802301.A2664_02445"/>
<sequence length="126" mass="14269">MTYSPTHYAAALLDLLLSKKEGHEKLIAKFAALLVKNRHAGKLRDIMNEFERLWYKHQEITPVTVVSATKNAVHPKDIEKLVGTKIALIEKIDENVKGGVRISVGDWRIDNTLSRRFSDMKGTISK</sequence>
<keyword evidence="6" id="KW-0066">ATP synthesis</keyword>
<reference evidence="7 8" key="1">
    <citation type="journal article" date="2016" name="Nat. Commun.">
        <title>Thousands of microbial genomes shed light on interconnected biogeochemical processes in an aquifer system.</title>
        <authorList>
            <person name="Anantharaman K."/>
            <person name="Brown C.T."/>
            <person name="Hug L.A."/>
            <person name="Sharon I."/>
            <person name="Castelle C.J."/>
            <person name="Probst A.J."/>
            <person name="Thomas B.C."/>
            <person name="Singh A."/>
            <person name="Wilkins M.J."/>
            <person name="Karaoz U."/>
            <person name="Brodie E.L."/>
            <person name="Williams K.H."/>
            <person name="Hubbard S.S."/>
            <person name="Banfield J.F."/>
        </authorList>
    </citation>
    <scope>NUCLEOTIDE SEQUENCE [LARGE SCALE GENOMIC DNA]</scope>
</reference>
<evidence type="ECO:0000256" key="4">
    <source>
        <dbReference type="ARBA" id="ARBA00023065"/>
    </source>
</evidence>
<comment type="subcellular location">
    <subcellularLocation>
        <location evidence="1">Membrane</location>
    </subcellularLocation>
</comment>
<evidence type="ECO:0000256" key="2">
    <source>
        <dbReference type="ARBA" id="ARBA00022448"/>
    </source>
</evidence>